<dbReference type="Pfam" id="PF17164">
    <property type="entry name" value="DUF5122"/>
    <property type="match status" value="2"/>
</dbReference>
<dbReference type="eggNOG" id="COG5563">
    <property type="taxonomic scope" value="Bacteria"/>
</dbReference>
<keyword evidence="1" id="KW-0472">Membrane</keyword>
<feature type="transmembrane region" description="Helical" evidence="1">
    <location>
        <begin position="6"/>
        <end position="24"/>
    </location>
</feature>
<organism evidence="2 3">
    <name type="scientific">Thermocrinis albus (strain DSM 14484 / JCM 11386 / HI 11/12)</name>
    <dbReference type="NCBI Taxonomy" id="638303"/>
    <lineage>
        <taxon>Bacteria</taxon>
        <taxon>Pseudomonadati</taxon>
        <taxon>Aquificota</taxon>
        <taxon>Aquificia</taxon>
        <taxon>Aquificales</taxon>
        <taxon>Aquificaceae</taxon>
        <taxon>Thermocrinis</taxon>
    </lineage>
</organism>
<dbReference type="Gene3D" id="2.80.10.50">
    <property type="match status" value="1"/>
</dbReference>
<reference evidence="3" key="1">
    <citation type="journal article" date="2010" name="Stand. Genomic Sci.">
        <title>Complete genome sequence of Thermocrinis albus type strain (HI 11/12T).</title>
        <authorList>
            <person name="Wirth R."/>
            <person name="Sikorski J."/>
            <person name="Brambilla E."/>
            <person name="Misra M."/>
            <person name="Lapidus A."/>
            <person name="Copeland A."/>
            <person name="Nolan M."/>
            <person name="Lucas S."/>
            <person name="Chen F."/>
            <person name="Tice H."/>
            <person name="Cheng J.F."/>
            <person name="Han C."/>
            <person name="Detter J.C."/>
            <person name="Tapia R."/>
            <person name="Bruce D."/>
            <person name="Goodwin L."/>
            <person name="Pitluck S."/>
            <person name="Pati A."/>
            <person name="Anderson I."/>
            <person name="Ivanova N."/>
            <person name="Mavromatis K."/>
            <person name="Mikhailova N."/>
            <person name="Chen A."/>
            <person name="Palaniappan K."/>
            <person name="Bilek Y."/>
            <person name="Hader T."/>
            <person name="Land M."/>
            <person name="Hauser L."/>
            <person name="Chang Y.J."/>
            <person name="Jeffries C.D."/>
            <person name="Tindall B.J."/>
            <person name="Rohde M."/>
            <person name="Goker M."/>
            <person name="Bristow J."/>
            <person name="Eisen J.A."/>
            <person name="Markowitz V."/>
            <person name="Hugenholtz P."/>
            <person name="Kyrpides N.C."/>
            <person name="Klenk H.P."/>
        </authorList>
    </citation>
    <scope>NUCLEOTIDE SEQUENCE [LARGE SCALE GENOMIC DNA]</scope>
    <source>
        <strain evidence="3">DSM 14484 / JCM 11386 / HI 11/12</strain>
    </source>
</reference>
<evidence type="ECO:0000313" key="3">
    <source>
        <dbReference type="Proteomes" id="UP000002043"/>
    </source>
</evidence>
<dbReference type="SUPFAM" id="SSF101898">
    <property type="entry name" value="NHL repeat"/>
    <property type="match status" value="1"/>
</dbReference>
<dbReference type="HOGENOM" id="CLU_1757941_0_0_0"/>
<keyword evidence="3" id="KW-1185">Reference proteome</keyword>
<dbReference type="AlphaFoldDB" id="D3SNU0"/>
<gene>
    <name evidence="2" type="ordered locus">Thal_0191</name>
</gene>
<dbReference type="RefSeq" id="WP_012991234.1">
    <property type="nucleotide sequence ID" value="NC_013894.1"/>
</dbReference>
<sequence>MKRYVGYFVFGLIAMGIVFSGYGGGGGGGGRVITAPSGSLDTTFGRGGIVTTDIGTNREDEAKALAIQSDGKIVVVGYSYNGTNTDFAVVRYNPDGSLDTSFGTNGIVTTDIGTNSEDKAYALAIQRDGKIVVAGTSDGDFAIVRYWP</sequence>
<keyword evidence="1" id="KW-1133">Transmembrane helix</keyword>
<dbReference type="STRING" id="638303.Thal_0191"/>
<evidence type="ECO:0000313" key="2">
    <source>
        <dbReference type="EMBL" id="ADC88827.1"/>
    </source>
</evidence>
<accession>D3SNU0</accession>
<dbReference type="InterPro" id="IPR013431">
    <property type="entry name" value="Delta_60_rpt"/>
</dbReference>
<dbReference type="EMBL" id="CP001931">
    <property type="protein sequence ID" value="ADC88827.1"/>
    <property type="molecule type" value="Genomic_DNA"/>
</dbReference>
<name>D3SNU0_THEAH</name>
<dbReference type="NCBIfam" id="TIGR02608">
    <property type="entry name" value="delta_60_rpt"/>
    <property type="match status" value="3"/>
</dbReference>
<keyword evidence="1" id="KW-0812">Transmembrane</keyword>
<dbReference type="KEGG" id="tal:Thal_0191"/>
<evidence type="ECO:0000256" key="1">
    <source>
        <dbReference type="SAM" id="Phobius"/>
    </source>
</evidence>
<dbReference type="Proteomes" id="UP000002043">
    <property type="component" value="Chromosome"/>
</dbReference>
<protein>
    <submittedName>
        <fullName evidence="2">Uncharacterized protein</fullName>
    </submittedName>
</protein>
<proteinExistence type="predicted"/>